<evidence type="ECO:0000256" key="2">
    <source>
        <dbReference type="ARBA" id="ARBA00022475"/>
    </source>
</evidence>
<evidence type="ECO:0000256" key="7">
    <source>
        <dbReference type="ARBA" id="ARBA00035120"/>
    </source>
</evidence>
<dbReference type="HAMAP" id="MF_00454">
    <property type="entry name" value="FluC"/>
    <property type="match status" value="1"/>
</dbReference>
<comment type="subcellular location">
    <subcellularLocation>
        <location evidence="1 10">Cell membrane</location>
        <topology evidence="1 10">Multi-pass membrane protein</topology>
    </subcellularLocation>
</comment>
<dbReference type="GO" id="GO:0062054">
    <property type="term" value="F:fluoride channel activity"/>
    <property type="evidence" value="ECO:0007669"/>
    <property type="project" value="UniProtKB-UniRule"/>
</dbReference>
<comment type="function">
    <text evidence="9 10">Fluoride-specific ion channel. Important for reducing fluoride concentration in the cell, thus reducing its toxicity.</text>
</comment>
<dbReference type="PANTHER" id="PTHR28259:SF1">
    <property type="entry name" value="FLUORIDE EXPORT PROTEIN 1-RELATED"/>
    <property type="match status" value="1"/>
</dbReference>
<evidence type="ECO:0000256" key="6">
    <source>
        <dbReference type="ARBA" id="ARBA00023303"/>
    </source>
</evidence>
<keyword evidence="2 10" id="KW-1003">Cell membrane</keyword>
<keyword evidence="10" id="KW-0479">Metal-binding</keyword>
<evidence type="ECO:0000313" key="11">
    <source>
        <dbReference type="EMBL" id="VEI12554.1"/>
    </source>
</evidence>
<keyword evidence="4 10" id="KW-1133">Transmembrane helix</keyword>
<dbReference type="AlphaFoldDB" id="A0A3S4X4L3"/>
<keyword evidence="6 10" id="KW-0407">Ion channel</keyword>
<evidence type="ECO:0000313" key="12">
    <source>
        <dbReference type="Proteomes" id="UP000269542"/>
    </source>
</evidence>
<dbReference type="RefSeq" id="WP_126415751.1">
    <property type="nucleotide sequence ID" value="NZ_LR134476.1"/>
</dbReference>
<keyword evidence="10" id="KW-0813">Transport</keyword>
<comment type="similarity">
    <text evidence="7 10">Belongs to the fluoride channel Fluc/FEX (TC 1.A.43) family.</text>
</comment>
<dbReference type="EMBL" id="LR134476">
    <property type="protein sequence ID" value="VEI12554.1"/>
    <property type="molecule type" value="Genomic_DNA"/>
</dbReference>
<dbReference type="GO" id="GO:0046872">
    <property type="term" value="F:metal ion binding"/>
    <property type="evidence" value="ECO:0007669"/>
    <property type="project" value="UniProtKB-KW"/>
</dbReference>
<name>A0A3S4X4L3_9ACTO</name>
<evidence type="ECO:0000256" key="3">
    <source>
        <dbReference type="ARBA" id="ARBA00022692"/>
    </source>
</evidence>
<keyword evidence="10" id="KW-0406">Ion transport</keyword>
<keyword evidence="12" id="KW-1185">Reference proteome</keyword>
<evidence type="ECO:0000256" key="8">
    <source>
        <dbReference type="ARBA" id="ARBA00035585"/>
    </source>
</evidence>
<proteinExistence type="inferred from homology"/>
<dbReference type="Pfam" id="PF02537">
    <property type="entry name" value="CRCB"/>
    <property type="match status" value="1"/>
</dbReference>
<dbReference type="InterPro" id="IPR003691">
    <property type="entry name" value="FluC"/>
</dbReference>
<dbReference type="GO" id="GO:0005886">
    <property type="term" value="C:plasma membrane"/>
    <property type="evidence" value="ECO:0007669"/>
    <property type="project" value="UniProtKB-SubCell"/>
</dbReference>
<evidence type="ECO:0000256" key="4">
    <source>
        <dbReference type="ARBA" id="ARBA00022989"/>
    </source>
</evidence>
<dbReference type="PANTHER" id="PTHR28259">
    <property type="entry name" value="FLUORIDE EXPORT PROTEIN 1-RELATED"/>
    <property type="match status" value="1"/>
</dbReference>
<dbReference type="Proteomes" id="UP000269542">
    <property type="component" value="Chromosome"/>
</dbReference>
<comment type="catalytic activity">
    <reaction evidence="8">
        <text>fluoride(in) = fluoride(out)</text>
        <dbReference type="Rhea" id="RHEA:76159"/>
        <dbReference type="ChEBI" id="CHEBI:17051"/>
    </reaction>
    <physiologicalReaction direction="left-to-right" evidence="8">
        <dbReference type="Rhea" id="RHEA:76160"/>
    </physiologicalReaction>
</comment>
<keyword evidence="3 10" id="KW-0812">Transmembrane</keyword>
<evidence type="ECO:0000256" key="10">
    <source>
        <dbReference type="HAMAP-Rule" id="MF_00454"/>
    </source>
</evidence>
<evidence type="ECO:0000256" key="9">
    <source>
        <dbReference type="ARBA" id="ARBA00049940"/>
    </source>
</evidence>
<protein>
    <recommendedName>
        <fullName evidence="10">Fluoride-specific ion channel FluC</fullName>
    </recommendedName>
</protein>
<keyword evidence="10" id="KW-0915">Sodium</keyword>
<comment type="activity regulation">
    <text evidence="10">Na(+) is not transported, but it plays an essential structural role and its presence is essential for fluoride channel function.</text>
</comment>
<organism evidence="11 12">
    <name type="scientific">Trueperella bialowiezensis</name>
    <dbReference type="NCBI Taxonomy" id="312285"/>
    <lineage>
        <taxon>Bacteria</taxon>
        <taxon>Bacillati</taxon>
        <taxon>Actinomycetota</taxon>
        <taxon>Actinomycetes</taxon>
        <taxon>Actinomycetales</taxon>
        <taxon>Actinomycetaceae</taxon>
        <taxon>Trueperella</taxon>
    </lineage>
</organism>
<gene>
    <name evidence="10" type="primary">fluC</name>
    <name evidence="10" type="synonym">crcB</name>
    <name evidence="11" type="ORF">NCTC13354_00239</name>
</gene>
<feature type="binding site" evidence="10">
    <location>
        <position position="66"/>
    </location>
    <ligand>
        <name>Na(+)</name>
        <dbReference type="ChEBI" id="CHEBI:29101"/>
        <note>structural</note>
    </ligand>
</feature>
<feature type="transmembrane region" description="Helical" evidence="10">
    <location>
        <begin position="53"/>
        <end position="71"/>
    </location>
</feature>
<dbReference type="KEGG" id="tbw:NCTC13354_00239"/>
<keyword evidence="5 10" id="KW-0472">Membrane</keyword>
<sequence>MNGLLVGLGGALGAGARYLLTVGAAHPPVVTLLINVFGALALGFITDVLPERARLFVGTGVLGGFTTYSALAVDTVQMLNESVLLGFAYAVFTVIAGIAAALLGRLVAQLIRGGH</sequence>
<reference evidence="11 12" key="1">
    <citation type="submission" date="2018-12" db="EMBL/GenBank/DDBJ databases">
        <authorList>
            <consortium name="Pathogen Informatics"/>
        </authorList>
    </citation>
    <scope>NUCLEOTIDE SEQUENCE [LARGE SCALE GENOMIC DNA]</scope>
    <source>
        <strain evidence="11 12">NCTC13354</strain>
    </source>
</reference>
<feature type="transmembrane region" description="Helical" evidence="10">
    <location>
        <begin position="26"/>
        <end position="46"/>
    </location>
</feature>
<dbReference type="GO" id="GO:0140114">
    <property type="term" value="P:cellular detoxification of fluoride"/>
    <property type="evidence" value="ECO:0007669"/>
    <property type="project" value="UniProtKB-UniRule"/>
</dbReference>
<evidence type="ECO:0000256" key="5">
    <source>
        <dbReference type="ARBA" id="ARBA00023136"/>
    </source>
</evidence>
<feature type="transmembrane region" description="Helical" evidence="10">
    <location>
        <begin position="83"/>
        <end position="108"/>
    </location>
</feature>
<feature type="binding site" evidence="10">
    <location>
        <position position="63"/>
    </location>
    <ligand>
        <name>Na(+)</name>
        <dbReference type="ChEBI" id="CHEBI:29101"/>
        <note>structural</note>
    </ligand>
</feature>
<evidence type="ECO:0000256" key="1">
    <source>
        <dbReference type="ARBA" id="ARBA00004651"/>
    </source>
</evidence>
<accession>A0A3S4X4L3</accession>